<dbReference type="InterPro" id="IPR036291">
    <property type="entry name" value="NAD(P)-bd_dom_sf"/>
</dbReference>
<dbReference type="SUPFAM" id="SSF51735">
    <property type="entry name" value="NAD(P)-binding Rossmann-fold domains"/>
    <property type="match status" value="1"/>
</dbReference>
<dbReference type="PRINTS" id="PR00080">
    <property type="entry name" value="SDRFAMILY"/>
</dbReference>
<keyword evidence="2" id="KW-0560">Oxidoreductase</keyword>
<dbReference type="PANTHER" id="PTHR24321">
    <property type="entry name" value="DEHYDROGENASES, SHORT CHAIN"/>
    <property type="match status" value="1"/>
</dbReference>
<dbReference type="PRINTS" id="PR00081">
    <property type="entry name" value="GDHRDH"/>
</dbReference>
<dbReference type="PANTHER" id="PTHR24321:SF8">
    <property type="entry name" value="ESTRADIOL 17-BETA-DEHYDROGENASE 8-RELATED"/>
    <property type="match status" value="1"/>
</dbReference>
<evidence type="ECO:0000256" key="2">
    <source>
        <dbReference type="ARBA" id="ARBA00023002"/>
    </source>
</evidence>
<reference evidence="3" key="1">
    <citation type="journal article" date="2014" name="Int. J. Syst. Evol. Microbiol.">
        <title>Complete genome sequence of Corynebacterium casei LMG S-19264T (=DSM 44701T), isolated from a smear-ripened cheese.</title>
        <authorList>
            <consortium name="US DOE Joint Genome Institute (JGI-PGF)"/>
            <person name="Walter F."/>
            <person name="Albersmeier A."/>
            <person name="Kalinowski J."/>
            <person name="Ruckert C."/>
        </authorList>
    </citation>
    <scope>NUCLEOTIDE SEQUENCE</scope>
    <source>
        <strain evidence="3">VKM Ac-1069</strain>
    </source>
</reference>
<name>A0A9W6L4D3_9PSEU</name>
<dbReference type="EMBL" id="BSFQ01000016">
    <property type="protein sequence ID" value="GLL12757.1"/>
    <property type="molecule type" value="Genomic_DNA"/>
</dbReference>
<dbReference type="AlphaFoldDB" id="A0A9W6L4D3"/>
<evidence type="ECO:0000313" key="4">
    <source>
        <dbReference type="Proteomes" id="UP001143463"/>
    </source>
</evidence>
<organism evidence="3 4">
    <name type="scientific">Pseudonocardia halophobica</name>
    <dbReference type="NCBI Taxonomy" id="29401"/>
    <lineage>
        <taxon>Bacteria</taxon>
        <taxon>Bacillati</taxon>
        <taxon>Actinomycetota</taxon>
        <taxon>Actinomycetes</taxon>
        <taxon>Pseudonocardiales</taxon>
        <taxon>Pseudonocardiaceae</taxon>
        <taxon>Pseudonocardia</taxon>
    </lineage>
</organism>
<gene>
    <name evidence="3" type="primary">fabG-2</name>
    <name evidence="3" type="ORF">GCM10017577_38980</name>
</gene>
<proteinExistence type="inferred from homology"/>
<comment type="similarity">
    <text evidence="1">Belongs to the short-chain dehydrogenases/reductases (SDR) family.</text>
</comment>
<reference evidence="3" key="2">
    <citation type="submission" date="2023-01" db="EMBL/GenBank/DDBJ databases">
        <authorList>
            <person name="Sun Q."/>
            <person name="Evtushenko L."/>
        </authorList>
    </citation>
    <scope>NUCLEOTIDE SEQUENCE</scope>
    <source>
        <strain evidence="3">VKM Ac-1069</strain>
    </source>
</reference>
<protein>
    <submittedName>
        <fullName evidence="3">Beta-ketoacyl-ACP reductase</fullName>
    </submittedName>
</protein>
<dbReference type="Pfam" id="PF13561">
    <property type="entry name" value="adh_short_C2"/>
    <property type="match status" value="1"/>
</dbReference>
<dbReference type="Proteomes" id="UP001143463">
    <property type="component" value="Unassembled WGS sequence"/>
</dbReference>
<dbReference type="RefSeq" id="WP_051737608.1">
    <property type="nucleotide sequence ID" value="NZ_BAAAUZ010000049.1"/>
</dbReference>
<dbReference type="CDD" id="cd05233">
    <property type="entry name" value="SDR_c"/>
    <property type="match status" value="1"/>
</dbReference>
<evidence type="ECO:0000313" key="3">
    <source>
        <dbReference type="EMBL" id="GLL12757.1"/>
    </source>
</evidence>
<evidence type="ECO:0000256" key="1">
    <source>
        <dbReference type="ARBA" id="ARBA00006484"/>
    </source>
</evidence>
<dbReference type="Gene3D" id="3.40.50.720">
    <property type="entry name" value="NAD(P)-binding Rossmann-like Domain"/>
    <property type="match status" value="1"/>
</dbReference>
<keyword evidence="4" id="KW-1185">Reference proteome</keyword>
<sequence length="282" mass="29346">MAGSTSAGLSSPVPELAGRTVVVTGGGSGIGKGITAAVLEKGGNVVVLEIEPTNIKAAAEELGGGDRIAWREGSVCVAADVEAAFALAVERFGTVDHLVNNAGTATVALVEDTTEEDWDLIVDTLLKGTFLCTREFARRLPDDGAPRSIVNISSLNAIAATDGMGSYCAAKAGVKSFTEVCAGELGRRNVRVNAIGPGLVNTPLGEGFSVGQIGQEFTDRTLVADRRNQEPSDIADVALFLMSRAAQRITGHFIPVDGGQHVRGLHSYWDVAFAQGLVERPT</sequence>
<dbReference type="InterPro" id="IPR002347">
    <property type="entry name" value="SDR_fam"/>
</dbReference>
<comment type="caution">
    <text evidence="3">The sequence shown here is derived from an EMBL/GenBank/DDBJ whole genome shotgun (WGS) entry which is preliminary data.</text>
</comment>
<dbReference type="FunFam" id="3.40.50.720:FF:000084">
    <property type="entry name" value="Short-chain dehydrogenase reductase"/>
    <property type="match status" value="1"/>
</dbReference>
<accession>A0A9W6L4D3</accession>
<dbReference type="GO" id="GO:0016491">
    <property type="term" value="F:oxidoreductase activity"/>
    <property type="evidence" value="ECO:0007669"/>
    <property type="project" value="UniProtKB-KW"/>
</dbReference>